<dbReference type="EMBL" id="CM002924">
    <property type="protein sequence ID" value="KGN55667.1"/>
    <property type="molecule type" value="Genomic_DNA"/>
</dbReference>
<dbReference type="KEGG" id="csv:101210622"/>
<keyword evidence="10" id="KW-1185">Reference proteome</keyword>
<feature type="compositionally biased region" description="Low complexity" evidence="7">
    <location>
        <begin position="235"/>
        <end position="245"/>
    </location>
</feature>
<name>A0A0A0L4Y4_CUCSA</name>
<dbReference type="GO" id="GO:0006355">
    <property type="term" value="P:regulation of DNA-templated transcription"/>
    <property type="evidence" value="ECO:0000318"/>
    <property type="project" value="GO_Central"/>
</dbReference>
<dbReference type="PANTHER" id="PTHR11514:SF115">
    <property type="entry name" value="TRANSCRIPTION FACTOR"/>
    <property type="match status" value="1"/>
</dbReference>
<keyword evidence="2 5" id="KW-0805">Transcription regulation</keyword>
<sequence>MLLMDEINISPSSSPNSNTTLQQRLQFILHNRHEWWAYSIFWLASKDINGNLVFTWGDGHLRDGNGSGGGGGGCQLISFGFDDVSMDRVEGGNFVNLEWYYTGSINQTYGAVDNVVGRVFDSSAYIWLTADNGLYLYDCERVKEARLRGVQTLVFVSTSVGVLELGSSELIKQDWSLVQYAKSLFGSASSCTSSTLFKQKDHHVGIGGGGMIQPQAPSCSGFIKRETGHGGGGSSSDSLSDNSDGNFMSTKINSNVGKKRGKRSAKNIKTELSSLPVNHVEAERQRRQKLNQRFYALRSVVPNVSKMDKASLLADAAEYIKELKSKVQKLESKLKQSQHQTSSSTISTVEQTISSITSFTNNNNNNNNNVEVQLIGSEAMVRVQCRDENYPSARLLNVLKELGLQVHHASLSSVNEMMLQDVVVRVPHAVAWRDQRTLRTAILQRLE</sequence>
<evidence type="ECO:0000256" key="3">
    <source>
        <dbReference type="ARBA" id="ARBA00023163"/>
    </source>
</evidence>
<reference evidence="9 10" key="2">
    <citation type="journal article" date="2009" name="PLoS ONE">
        <title>An integrated genetic and cytogenetic map of the cucumber genome.</title>
        <authorList>
            <person name="Ren Y."/>
            <person name="Zhang Z."/>
            <person name="Liu J."/>
            <person name="Staub J.E."/>
            <person name="Han Y."/>
            <person name="Cheng Z."/>
            <person name="Li X."/>
            <person name="Lu J."/>
            <person name="Miao H."/>
            <person name="Kang H."/>
            <person name="Xie B."/>
            <person name="Gu X."/>
            <person name="Wang X."/>
            <person name="Du Y."/>
            <person name="Jin W."/>
            <person name="Huang S."/>
        </authorList>
    </citation>
    <scope>NUCLEOTIDE SEQUENCE [LARGE SCALE GENOMIC DNA]</scope>
    <source>
        <strain evidence="10">cv. 9930</strain>
    </source>
</reference>
<feature type="coiled-coil region" evidence="6">
    <location>
        <begin position="313"/>
        <end position="340"/>
    </location>
</feature>
<proteinExistence type="predicted"/>
<dbReference type="OMA" id="RESPINH"/>
<dbReference type="InterPro" id="IPR045084">
    <property type="entry name" value="AIB/MYC-like"/>
</dbReference>
<dbReference type="Proteomes" id="UP000029981">
    <property type="component" value="Chromosome 3"/>
</dbReference>
<keyword evidence="4 5" id="KW-0539">Nucleus</keyword>
<evidence type="ECO:0000256" key="5">
    <source>
        <dbReference type="RuleBase" id="RU369104"/>
    </source>
</evidence>
<evidence type="ECO:0000256" key="4">
    <source>
        <dbReference type="ARBA" id="ARBA00023242"/>
    </source>
</evidence>
<protein>
    <recommendedName>
        <fullName evidence="5">Transcription factor</fullName>
        <shortName evidence="5">bHLH transcription factor</shortName>
    </recommendedName>
    <alternativeName>
        <fullName evidence="5">Basic helix-loop-helix protein</fullName>
    </alternativeName>
</protein>
<dbReference type="PANTHER" id="PTHR11514">
    <property type="entry name" value="MYC"/>
    <property type="match status" value="1"/>
</dbReference>
<keyword evidence="3 5" id="KW-0804">Transcription</keyword>
<evidence type="ECO:0000256" key="7">
    <source>
        <dbReference type="SAM" id="MobiDB-lite"/>
    </source>
</evidence>
<dbReference type="GO" id="GO:0000976">
    <property type="term" value="F:transcription cis-regulatory region binding"/>
    <property type="evidence" value="ECO:0000318"/>
    <property type="project" value="GO_Central"/>
</dbReference>
<dbReference type="InterPro" id="IPR054502">
    <property type="entry name" value="bHLH-TF_ACT-like_plant"/>
</dbReference>
<dbReference type="Gene3D" id="4.10.280.10">
    <property type="entry name" value="Helix-loop-helix DNA-binding domain"/>
    <property type="match status" value="1"/>
</dbReference>
<feature type="domain" description="BHLH" evidence="8">
    <location>
        <begin position="274"/>
        <end position="323"/>
    </location>
</feature>
<evidence type="ECO:0000256" key="1">
    <source>
        <dbReference type="ARBA" id="ARBA00004123"/>
    </source>
</evidence>
<evidence type="ECO:0000313" key="9">
    <source>
        <dbReference type="EMBL" id="KGN55667.1"/>
    </source>
</evidence>
<accession>A0A0A0L4Y4</accession>
<dbReference type="eggNOG" id="ENOG502QWIW">
    <property type="taxonomic scope" value="Eukaryota"/>
</dbReference>
<dbReference type="InterPro" id="IPR025610">
    <property type="entry name" value="MYC/MYB_N"/>
</dbReference>
<evidence type="ECO:0000256" key="2">
    <source>
        <dbReference type="ARBA" id="ARBA00023015"/>
    </source>
</evidence>
<dbReference type="GO" id="GO:0046983">
    <property type="term" value="F:protein dimerization activity"/>
    <property type="evidence" value="ECO:0007669"/>
    <property type="project" value="InterPro"/>
</dbReference>
<feature type="compositionally biased region" description="Polar residues" evidence="7">
    <location>
        <begin position="246"/>
        <end position="256"/>
    </location>
</feature>
<feature type="compositionally biased region" description="Basic residues" evidence="7">
    <location>
        <begin position="257"/>
        <end position="266"/>
    </location>
</feature>
<dbReference type="InterPro" id="IPR011598">
    <property type="entry name" value="bHLH_dom"/>
</dbReference>
<evidence type="ECO:0000256" key="6">
    <source>
        <dbReference type="SAM" id="Coils"/>
    </source>
</evidence>
<dbReference type="SUPFAM" id="SSF47459">
    <property type="entry name" value="HLH, helix-loop-helix DNA-binding domain"/>
    <property type="match status" value="1"/>
</dbReference>
<evidence type="ECO:0000259" key="8">
    <source>
        <dbReference type="PROSITE" id="PS50888"/>
    </source>
</evidence>
<keyword evidence="6" id="KW-0175">Coiled coil</keyword>
<dbReference type="PROSITE" id="PS50888">
    <property type="entry name" value="BHLH"/>
    <property type="match status" value="1"/>
</dbReference>
<dbReference type="GO" id="GO:0003700">
    <property type="term" value="F:DNA-binding transcription factor activity"/>
    <property type="evidence" value="ECO:0000318"/>
    <property type="project" value="GO_Central"/>
</dbReference>
<dbReference type="STRING" id="3659.A0A0A0L4Y4"/>
<dbReference type="SMART" id="SM00353">
    <property type="entry name" value="HLH"/>
    <property type="match status" value="1"/>
</dbReference>
<organism evidence="9 10">
    <name type="scientific">Cucumis sativus</name>
    <name type="common">Cucumber</name>
    <dbReference type="NCBI Taxonomy" id="3659"/>
    <lineage>
        <taxon>Eukaryota</taxon>
        <taxon>Viridiplantae</taxon>
        <taxon>Streptophyta</taxon>
        <taxon>Embryophyta</taxon>
        <taxon>Tracheophyta</taxon>
        <taxon>Spermatophyta</taxon>
        <taxon>Magnoliopsida</taxon>
        <taxon>eudicotyledons</taxon>
        <taxon>Gunneridae</taxon>
        <taxon>Pentapetalae</taxon>
        <taxon>rosids</taxon>
        <taxon>fabids</taxon>
        <taxon>Cucurbitales</taxon>
        <taxon>Cucurbitaceae</taxon>
        <taxon>Benincaseae</taxon>
        <taxon>Cucumis</taxon>
    </lineage>
</organism>
<evidence type="ECO:0000313" key="10">
    <source>
        <dbReference type="Proteomes" id="UP000029981"/>
    </source>
</evidence>
<dbReference type="InterPro" id="IPR036638">
    <property type="entry name" value="HLH_DNA-bd_sf"/>
</dbReference>
<reference evidence="9 10" key="4">
    <citation type="journal article" date="2011" name="BMC Genomics">
        <title>RNA-Seq improves annotation of protein-coding genes in the cucumber genome.</title>
        <authorList>
            <person name="Li Z."/>
            <person name="Zhang Z."/>
            <person name="Yan P."/>
            <person name="Huang S."/>
            <person name="Fei Z."/>
            <person name="Lin K."/>
        </authorList>
    </citation>
    <scope>NUCLEOTIDE SEQUENCE [LARGE SCALE GENOMIC DNA]</scope>
    <source>
        <strain evidence="10">cv. 9930</strain>
    </source>
</reference>
<reference evidence="9 10" key="1">
    <citation type="journal article" date="2009" name="Nat. Genet.">
        <title>The genome of the cucumber, Cucumis sativus L.</title>
        <authorList>
            <person name="Huang S."/>
            <person name="Li R."/>
            <person name="Zhang Z."/>
            <person name="Li L."/>
            <person name="Gu X."/>
            <person name="Fan W."/>
            <person name="Lucas W.J."/>
            <person name="Wang X."/>
            <person name="Xie B."/>
            <person name="Ni P."/>
            <person name="Ren Y."/>
            <person name="Zhu H."/>
            <person name="Li J."/>
            <person name="Lin K."/>
            <person name="Jin W."/>
            <person name="Fei Z."/>
            <person name="Li G."/>
            <person name="Staub J."/>
            <person name="Kilian A."/>
            <person name="van der Vossen E.A."/>
            <person name="Wu Y."/>
            <person name="Guo J."/>
            <person name="He J."/>
            <person name="Jia Z."/>
            <person name="Ren Y."/>
            <person name="Tian G."/>
            <person name="Lu Y."/>
            <person name="Ruan J."/>
            <person name="Qian W."/>
            <person name="Wang M."/>
            <person name="Huang Q."/>
            <person name="Li B."/>
            <person name="Xuan Z."/>
            <person name="Cao J."/>
            <person name="Asan"/>
            <person name="Wu Z."/>
            <person name="Zhang J."/>
            <person name="Cai Q."/>
            <person name="Bai Y."/>
            <person name="Zhao B."/>
            <person name="Han Y."/>
            <person name="Li Y."/>
            <person name="Li X."/>
            <person name="Wang S."/>
            <person name="Shi Q."/>
            <person name="Liu S."/>
            <person name="Cho W.K."/>
            <person name="Kim J.Y."/>
            <person name="Xu Y."/>
            <person name="Heller-Uszynska K."/>
            <person name="Miao H."/>
            <person name="Cheng Z."/>
            <person name="Zhang S."/>
            <person name="Wu J."/>
            <person name="Yang Y."/>
            <person name="Kang H."/>
            <person name="Li M."/>
            <person name="Liang H."/>
            <person name="Ren X."/>
            <person name="Shi Z."/>
            <person name="Wen M."/>
            <person name="Jian M."/>
            <person name="Yang H."/>
            <person name="Zhang G."/>
            <person name="Yang Z."/>
            <person name="Chen R."/>
            <person name="Liu S."/>
            <person name="Li J."/>
            <person name="Ma L."/>
            <person name="Liu H."/>
            <person name="Zhou Y."/>
            <person name="Zhao J."/>
            <person name="Fang X."/>
            <person name="Li G."/>
            <person name="Fang L."/>
            <person name="Li Y."/>
            <person name="Liu D."/>
            <person name="Zheng H."/>
            <person name="Zhang Y."/>
            <person name="Qin N."/>
            <person name="Li Z."/>
            <person name="Yang G."/>
            <person name="Yang S."/>
            <person name="Bolund L."/>
            <person name="Kristiansen K."/>
            <person name="Zheng H."/>
            <person name="Li S."/>
            <person name="Zhang X."/>
            <person name="Yang H."/>
            <person name="Wang J."/>
            <person name="Sun R."/>
            <person name="Zhang B."/>
            <person name="Jiang S."/>
            <person name="Wang J."/>
            <person name="Du Y."/>
            <person name="Li S."/>
        </authorList>
    </citation>
    <scope>NUCLEOTIDE SEQUENCE [LARGE SCALE GENOMIC DNA]</scope>
    <source>
        <strain evidence="10">cv. 9930</strain>
    </source>
</reference>
<dbReference type="Pfam" id="PF14215">
    <property type="entry name" value="bHLH-MYC_N"/>
    <property type="match status" value="1"/>
</dbReference>
<dbReference type="Pfam" id="PF00010">
    <property type="entry name" value="HLH"/>
    <property type="match status" value="1"/>
</dbReference>
<dbReference type="AlphaFoldDB" id="A0A0A0L4Y4"/>
<dbReference type="OrthoDB" id="1926382at2759"/>
<comment type="subcellular location">
    <subcellularLocation>
        <location evidence="1 5">Nucleus</location>
    </subcellularLocation>
</comment>
<gene>
    <name evidence="9" type="ORF">Csa_3G002860</name>
</gene>
<dbReference type="Gramene" id="KGN55667">
    <property type="protein sequence ID" value="KGN55667"/>
    <property type="gene ID" value="Csa_3G002860"/>
</dbReference>
<dbReference type="Pfam" id="PF22754">
    <property type="entry name" value="bHLH-TF_ACT-like_plant"/>
    <property type="match status" value="1"/>
</dbReference>
<reference evidence="9 10" key="3">
    <citation type="journal article" date="2010" name="BMC Genomics">
        <title>Transcriptome sequencing and comparative analysis of cucumber flowers with different sex types.</title>
        <authorList>
            <person name="Guo S."/>
            <person name="Zheng Y."/>
            <person name="Joung J.G."/>
            <person name="Liu S."/>
            <person name="Zhang Z."/>
            <person name="Crasta O.R."/>
            <person name="Sobral B.W."/>
            <person name="Xu Y."/>
            <person name="Huang S."/>
            <person name="Fei Z."/>
        </authorList>
    </citation>
    <scope>NUCLEOTIDE SEQUENCE [LARGE SCALE GENOMIC DNA]</scope>
    <source>
        <strain evidence="10">cv. 9930</strain>
    </source>
</reference>
<dbReference type="GO" id="GO:0005634">
    <property type="term" value="C:nucleus"/>
    <property type="evidence" value="ECO:0000318"/>
    <property type="project" value="GO_Central"/>
</dbReference>
<feature type="region of interest" description="Disordered" evidence="7">
    <location>
        <begin position="222"/>
        <end position="271"/>
    </location>
</feature>